<name>A0A438E9T1_VITVI</name>
<reference evidence="3 4" key="1">
    <citation type="journal article" date="2018" name="PLoS Genet.">
        <title>Population sequencing reveals clonal diversity and ancestral inbreeding in the grapevine cultivar Chardonnay.</title>
        <authorList>
            <person name="Roach M.J."/>
            <person name="Johnson D.L."/>
            <person name="Bohlmann J."/>
            <person name="van Vuuren H.J."/>
            <person name="Jones S.J."/>
            <person name="Pretorius I.S."/>
            <person name="Schmidt S.A."/>
            <person name="Borneman A.R."/>
        </authorList>
    </citation>
    <scope>NUCLEOTIDE SEQUENCE [LARGE SCALE GENOMIC DNA]</scope>
    <source>
        <strain evidence="4">cv. Chardonnay</strain>
        <tissue evidence="3">Leaf</tissue>
    </source>
</reference>
<organism evidence="3 4">
    <name type="scientific">Vitis vinifera</name>
    <name type="common">Grape</name>
    <dbReference type="NCBI Taxonomy" id="29760"/>
    <lineage>
        <taxon>Eukaryota</taxon>
        <taxon>Viridiplantae</taxon>
        <taxon>Streptophyta</taxon>
        <taxon>Embryophyta</taxon>
        <taxon>Tracheophyta</taxon>
        <taxon>Spermatophyta</taxon>
        <taxon>Magnoliopsida</taxon>
        <taxon>eudicotyledons</taxon>
        <taxon>Gunneridae</taxon>
        <taxon>Pentapetalae</taxon>
        <taxon>rosids</taxon>
        <taxon>Vitales</taxon>
        <taxon>Vitaceae</taxon>
        <taxon>Viteae</taxon>
        <taxon>Vitis</taxon>
    </lineage>
</organism>
<feature type="signal peptide" evidence="2">
    <location>
        <begin position="1"/>
        <end position="26"/>
    </location>
</feature>
<evidence type="ECO:0000256" key="2">
    <source>
        <dbReference type="SAM" id="SignalP"/>
    </source>
</evidence>
<sequence length="135" mass="14990">MQNSQGKPKKLLFFFWLPVLSGSVLGLKNTTFAPETDRSNGIEALQIAARNLSRNPSFIHRVFSSSSASNDADNNNFKLPSLPSPISFQEFKVSFDAIRESLKQRDRSLKQRESSSSTGAARPWRCPLSTLGGRD</sequence>
<accession>A0A438E9T1</accession>
<comment type="caution">
    <text evidence="3">The sequence shown here is derived from an EMBL/GenBank/DDBJ whole genome shotgun (WGS) entry which is preliminary data.</text>
</comment>
<dbReference type="EMBL" id="QGNW01001357">
    <property type="protein sequence ID" value="RVW44382.1"/>
    <property type="molecule type" value="Genomic_DNA"/>
</dbReference>
<feature type="compositionally biased region" description="Basic and acidic residues" evidence="1">
    <location>
        <begin position="104"/>
        <end position="113"/>
    </location>
</feature>
<gene>
    <name evidence="3" type="ORF">CK203_071013</name>
</gene>
<proteinExistence type="predicted"/>
<feature type="chain" id="PRO_5019239049" evidence="2">
    <location>
        <begin position="27"/>
        <end position="135"/>
    </location>
</feature>
<evidence type="ECO:0000313" key="4">
    <source>
        <dbReference type="Proteomes" id="UP000288805"/>
    </source>
</evidence>
<keyword evidence="2" id="KW-0732">Signal</keyword>
<protein>
    <submittedName>
        <fullName evidence="3">Uncharacterized protein</fullName>
    </submittedName>
</protein>
<dbReference type="Proteomes" id="UP000288805">
    <property type="component" value="Unassembled WGS sequence"/>
</dbReference>
<feature type="region of interest" description="Disordered" evidence="1">
    <location>
        <begin position="104"/>
        <end position="135"/>
    </location>
</feature>
<evidence type="ECO:0000313" key="3">
    <source>
        <dbReference type="EMBL" id="RVW44382.1"/>
    </source>
</evidence>
<evidence type="ECO:0000256" key="1">
    <source>
        <dbReference type="SAM" id="MobiDB-lite"/>
    </source>
</evidence>
<dbReference type="AlphaFoldDB" id="A0A438E9T1"/>